<evidence type="ECO:0000313" key="5">
    <source>
        <dbReference type="EMBL" id="KAL2485350.1"/>
    </source>
</evidence>
<dbReference type="NCBIfam" id="TIGR00756">
    <property type="entry name" value="PPR"/>
    <property type="match status" value="2"/>
</dbReference>
<evidence type="ECO:0000256" key="4">
    <source>
        <dbReference type="PROSITE-ProRule" id="PRU00708"/>
    </source>
</evidence>
<comment type="caution">
    <text evidence="5">The sequence shown here is derived from an EMBL/GenBank/DDBJ whole genome shotgun (WGS) entry which is preliminary data.</text>
</comment>
<accession>A0ABD1RAB9</accession>
<evidence type="ECO:0000256" key="2">
    <source>
        <dbReference type="ARBA" id="ARBA00022737"/>
    </source>
</evidence>
<dbReference type="PROSITE" id="PS51375">
    <property type="entry name" value="PPR"/>
    <property type="match status" value="1"/>
</dbReference>
<evidence type="ECO:0000256" key="1">
    <source>
        <dbReference type="ARBA" id="ARBA00006643"/>
    </source>
</evidence>
<reference evidence="6" key="1">
    <citation type="submission" date="2024-07" db="EMBL/GenBank/DDBJ databases">
        <title>Two chromosome-level genome assemblies of Korean endemic species Abeliophyllum distichum and Forsythia ovata (Oleaceae).</title>
        <authorList>
            <person name="Jang H."/>
        </authorList>
    </citation>
    <scope>NUCLEOTIDE SEQUENCE [LARGE SCALE GENOMIC DNA]</scope>
</reference>
<organism evidence="5 6">
    <name type="scientific">Abeliophyllum distichum</name>
    <dbReference type="NCBI Taxonomy" id="126358"/>
    <lineage>
        <taxon>Eukaryota</taxon>
        <taxon>Viridiplantae</taxon>
        <taxon>Streptophyta</taxon>
        <taxon>Embryophyta</taxon>
        <taxon>Tracheophyta</taxon>
        <taxon>Spermatophyta</taxon>
        <taxon>Magnoliopsida</taxon>
        <taxon>eudicotyledons</taxon>
        <taxon>Gunneridae</taxon>
        <taxon>Pentapetalae</taxon>
        <taxon>asterids</taxon>
        <taxon>lamiids</taxon>
        <taxon>Lamiales</taxon>
        <taxon>Oleaceae</taxon>
        <taxon>Forsythieae</taxon>
        <taxon>Abeliophyllum</taxon>
    </lineage>
</organism>
<dbReference type="AlphaFoldDB" id="A0ABD1RAB9"/>
<dbReference type="FunFam" id="1.25.40.10:FF:000488">
    <property type="entry name" value="Pentatricopeptide repeat-containing protein, mitochondrial"/>
    <property type="match status" value="1"/>
</dbReference>
<proteinExistence type="inferred from homology"/>
<protein>
    <submittedName>
        <fullName evidence="5">Pentatricopeptide repeat-containing protein</fullName>
    </submittedName>
</protein>
<dbReference type="InterPro" id="IPR046960">
    <property type="entry name" value="PPR_At4g14850-like_plant"/>
</dbReference>
<keyword evidence="3" id="KW-0809">Transit peptide</keyword>
<dbReference type="Proteomes" id="UP001604336">
    <property type="component" value="Unassembled WGS sequence"/>
</dbReference>
<dbReference type="EMBL" id="JBFOLK010000009">
    <property type="protein sequence ID" value="KAL2485350.1"/>
    <property type="molecule type" value="Genomic_DNA"/>
</dbReference>
<sequence>MGLYDDSCALIDMYSKCGSVEDARFVFNEMPEKTTVGWNSIIAGYALHGYSEEALNIYYEMQDSGVKMDHFTFSIIMQKVTYKLVTELDHMEVDNSKLFPPLYFLISRFCSMHDELVMTSDKYNFVLI</sequence>
<dbReference type="InterPro" id="IPR002885">
    <property type="entry name" value="PPR_rpt"/>
</dbReference>
<dbReference type="Pfam" id="PF01535">
    <property type="entry name" value="PPR"/>
    <property type="match status" value="1"/>
</dbReference>
<keyword evidence="2" id="KW-0677">Repeat</keyword>
<dbReference type="InterPro" id="IPR011990">
    <property type="entry name" value="TPR-like_helical_dom_sf"/>
</dbReference>
<evidence type="ECO:0000313" key="6">
    <source>
        <dbReference type="Proteomes" id="UP001604336"/>
    </source>
</evidence>
<name>A0ABD1RAB9_9LAMI</name>
<feature type="repeat" description="PPR" evidence="4">
    <location>
        <begin position="34"/>
        <end position="68"/>
    </location>
</feature>
<keyword evidence="6" id="KW-1185">Reference proteome</keyword>
<dbReference type="Gene3D" id="1.25.40.10">
    <property type="entry name" value="Tetratricopeptide repeat domain"/>
    <property type="match status" value="1"/>
</dbReference>
<comment type="similarity">
    <text evidence="1">Belongs to the PPR family. PCMP-H subfamily.</text>
</comment>
<dbReference type="Pfam" id="PF13041">
    <property type="entry name" value="PPR_2"/>
    <property type="match status" value="1"/>
</dbReference>
<evidence type="ECO:0000256" key="3">
    <source>
        <dbReference type="ARBA" id="ARBA00022946"/>
    </source>
</evidence>
<dbReference type="PANTHER" id="PTHR47926">
    <property type="entry name" value="PENTATRICOPEPTIDE REPEAT-CONTAINING PROTEIN"/>
    <property type="match status" value="1"/>
</dbReference>
<gene>
    <name evidence="5" type="ORF">Adt_30106</name>
</gene>